<dbReference type="EMBL" id="JNUP01000072">
    <property type="protein sequence ID" value="KGE70795.1"/>
    <property type="molecule type" value="Genomic_DNA"/>
</dbReference>
<dbReference type="STRING" id="1480694.DC28_14995"/>
<dbReference type="eggNOG" id="ENOG50339QT">
    <property type="taxonomic scope" value="Bacteria"/>
</dbReference>
<dbReference type="OrthoDB" id="308128at2"/>
<dbReference type="RefSeq" id="WP_037550288.1">
    <property type="nucleotide sequence ID" value="NZ_JNUP01000072.1"/>
</dbReference>
<name>A0A098QSD7_9SPIO</name>
<gene>
    <name evidence="2" type="ORF">DC28_14995</name>
</gene>
<sequence>MADSQQNRRKRGRRKKKNKQDQSQSLGKGQGRGGSRGPKVRALTPYDDPSRTYMPDPPPIREYDPDPITGDPIENILAAIAHPSTGKPANIESVIRTLEGQEELTEGQRITYIGAGCFGVVEERREQGKLVVEIIKKIPYEDTHATYPWRREQSPGISRDYQPKPEPLDSLYTPEEEREFPKLGAASSAHYMPHSN</sequence>
<feature type="region of interest" description="Disordered" evidence="1">
    <location>
        <begin position="1"/>
        <end position="65"/>
    </location>
</feature>
<accession>A0A098QSD7</accession>
<feature type="compositionally biased region" description="Basic residues" evidence="1">
    <location>
        <begin position="7"/>
        <end position="18"/>
    </location>
</feature>
<organism evidence="2 3">
    <name type="scientific">Spirochaeta lutea</name>
    <dbReference type="NCBI Taxonomy" id="1480694"/>
    <lineage>
        <taxon>Bacteria</taxon>
        <taxon>Pseudomonadati</taxon>
        <taxon>Spirochaetota</taxon>
        <taxon>Spirochaetia</taxon>
        <taxon>Spirochaetales</taxon>
        <taxon>Spirochaetaceae</taxon>
        <taxon>Spirochaeta</taxon>
    </lineage>
</organism>
<dbReference type="AlphaFoldDB" id="A0A098QSD7"/>
<feature type="region of interest" description="Disordered" evidence="1">
    <location>
        <begin position="147"/>
        <end position="196"/>
    </location>
</feature>
<evidence type="ECO:0000313" key="2">
    <source>
        <dbReference type="EMBL" id="KGE70795.1"/>
    </source>
</evidence>
<keyword evidence="3" id="KW-1185">Reference proteome</keyword>
<proteinExistence type="predicted"/>
<evidence type="ECO:0000256" key="1">
    <source>
        <dbReference type="SAM" id="MobiDB-lite"/>
    </source>
</evidence>
<comment type="caution">
    <text evidence="2">The sequence shown here is derived from an EMBL/GenBank/DDBJ whole genome shotgun (WGS) entry which is preliminary data.</text>
</comment>
<protein>
    <submittedName>
        <fullName evidence="2">Uncharacterized protein</fullName>
    </submittedName>
</protein>
<dbReference type="Proteomes" id="UP000029692">
    <property type="component" value="Unassembled WGS sequence"/>
</dbReference>
<reference evidence="2 3" key="1">
    <citation type="submission" date="2014-05" db="EMBL/GenBank/DDBJ databases">
        <title>De novo Genome Sequence of Spirocheata sp.</title>
        <authorList>
            <person name="Shivani Y."/>
            <person name="Subhash Y."/>
            <person name="Tushar L."/>
            <person name="Sasikala C."/>
            <person name="Ramana C.V."/>
        </authorList>
    </citation>
    <scope>NUCLEOTIDE SEQUENCE [LARGE SCALE GENOMIC DNA]</scope>
    <source>
        <strain evidence="2 3">JC230</strain>
    </source>
</reference>
<evidence type="ECO:0000313" key="3">
    <source>
        <dbReference type="Proteomes" id="UP000029692"/>
    </source>
</evidence>